<accession>A0A5D2ZYL9</accession>
<organism evidence="2 3">
    <name type="scientific">Gossypium mustelinum</name>
    <name type="common">Cotton</name>
    <name type="synonym">Gossypium caicoense</name>
    <dbReference type="NCBI Taxonomy" id="34275"/>
    <lineage>
        <taxon>Eukaryota</taxon>
        <taxon>Viridiplantae</taxon>
        <taxon>Streptophyta</taxon>
        <taxon>Embryophyta</taxon>
        <taxon>Tracheophyta</taxon>
        <taxon>Spermatophyta</taxon>
        <taxon>Magnoliopsida</taxon>
        <taxon>eudicotyledons</taxon>
        <taxon>Gunneridae</taxon>
        <taxon>Pentapetalae</taxon>
        <taxon>rosids</taxon>
        <taxon>malvids</taxon>
        <taxon>Malvales</taxon>
        <taxon>Malvaceae</taxon>
        <taxon>Malvoideae</taxon>
        <taxon>Gossypium</taxon>
    </lineage>
</organism>
<dbReference type="InterPro" id="IPR054722">
    <property type="entry name" value="PolX-like_BBD"/>
</dbReference>
<reference evidence="2 3" key="1">
    <citation type="submission" date="2019-07" db="EMBL/GenBank/DDBJ databases">
        <title>WGS assembly of Gossypium mustelinum.</title>
        <authorList>
            <person name="Chen Z.J."/>
            <person name="Sreedasyam A."/>
            <person name="Ando A."/>
            <person name="Song Q."/>
            <person name="De L."/>
            <person name="Hulse-Kemp A."/>
            <person name="Ding M."/>
            <person name="Ye W."/>
            <person name="Kirkbride R."/>
            <person name="Jenkins J."/>
            <person name="Plott C."/>
            <person name="Lovell J."/>
            <person name="Lin Y.-M."/>
            <person name="Vaughn R."/>
            <person name="Liu B."/>
            <person name="Li W."/>
            <person name="Simpson S."/>
            <person name="Scheffler B."/>
            <person name="Saski C."/>
            <person name="Grover C."/>
            <person name="Hu G."/>
            <person name="Conover J."/>
            <person name="Carlson J."/>
            <person name="Shu S."/>
            <person name="Boston L."/>
            <person name="Williams M."/>
            <person name="Peterson D."/>
            <person name="Mcgee K."/>
            <person name="Jones D."/>
            <person name="Wendel J."/>
            <person name="Stelly D."/>
            <person name="Grimwood J."/>
            <person name="Schmutz J."/>
        </authorList>
    </citation>
    <scope>NUCLEOTIDE SEQUENCE [LARGE SCALE GENOMIC DNA]</scope>
    <source>
        <strain evidence="2">1408120.09</strain>
    </source>
</reference>
<dbReference type="Proteomes" id="UP000323597">
    <property type="component" value="Chromosome A03"/>
</dbReference>
<dbReference type="AlphaFoldDB" id="A0A5D2ZYL9"/>
<feature type="domain" description="Retrovirus-related Pol polyprotein from transposon TNT 1-94-like beta-barrel" evidence="1">
    <location>
        <begin position="18"/>
        <end position="95"/>
    </location>
</feature>
<evidence type="ECO:0000313" key="3">
    <source>
        <dbReference type="Proteomes" id="UP000323597"/>
    </source>
</evidence>
<proteinExistence type="predicted"/>
<protein>
    <recommendedName>
        <fullName evidence="1">Retrovirus-related Pol polyprotein from transposon TNT 1-94-like beta-barrel domain-containing protein</fullName>
    </recommendedName>
</protein>
<name>A0A5D2ZYL9_GOSMU</name>
<evidence type="ECO:0000313" key="2">
    <source>
        <dbReference type="EMBL" id="TYJ43000.1"/>
    </source>
</evidence>
<keyword evidence="3" id="KW-1185">Reference proteome</keyword>
<gene>
    <name evidence="2" type="ORF">E1A91_A03G124500v1</name>
</gene>
<evidence type="ECO:0000259" key="1">
    <source>
        <dbReference type="Pfam" id="PF22936"/>
    </source>
</evidence>
<dbReference type="Pfam" id="PF22936">
    <property type="entry name" value="Pol_BBD"/>
    <property type="match status" value="1"/>
</dbReference>
<sequence>MNTSQIQLAINSEDLYLANSATIHTICKNKRYFSHLTMQKTNVSTISGSTKIIEGSRRVNKLLPRGTKFQINDALYSPMSQRNLLSFKYIRHNGYHIETISEGNDEYIQIMSIIQGNKNILEKLFALSSNLY</sequence>
<dbReference type="EMBL" id="CM017638">
    <property type="protein sequence ID" value="TYJ43000.1"/>
    <property type="molecule type" value="Genomic_DNA"/>
</dbReference>